<evidence type="ECO:0000259" key="3">
    <source>
        <dbReference type="Pfam" id="PF26434"/>
    </source>
</evidence>
<dbReference type="InterPro" id="IPR058602">
    <property type="entry name" value="YAG7_dimerisation_dom"/>
</dbReference>
<evidence type="ECO:0000256" key="2">
    <source>
        <dbReference type="SAM" id="MobiDB-lite"/>
    </source>
</evidence>
<proteinExistence type="predicted"/>
<reference evidence="4" key="1">
    <citation type="submission" date="2017-09" db="EMBL/GenBank/DDBJ databases">
        <title>Polyketide synthases of a Diaporthe helianthi virulent isolate.</title>
        <authorList>
            <person name="Baroncelli R."/>
        </authorList>
    </citation>
    <scope>NUCLEOTIDE SEQUENCE [LARGE SCALE GENOMIC DNA]</scope>
    <source>
        <strain evidence="4">7/96</strain>
    </source>
</reference>
<feature type="domain" description="YAG7-like dimerisation" evidence="3">
    <location>
        <begin position="173"/>
        <end position="257"/>
    </location>
</feature>
<feature type="region of interest" description="Disordered" evidence="2">
    <location>
        <begin position="67"/>
        <end position="91"/>
    </location>
</feature>
<feature type="compositionally biased region" description="Basic and acidic residues" evidence="2">
    <location>
        <begin position="385"/>
        <end position="397"/>
    </location>
</feature>
<dbReference type="InParanoid" id="A0A2P5HU03"/>
<feature type="coiled-coil region" evidence="1">
    <location>
        <begin position="107"/>
        <end position="141"/>
    </location>
</feature>
<protein>
    <recommendedName>
        <fullName evidence="3">YAG7-like dimerisation domain-containing protein</fullName>
    </recommendedName>
</protein>
<feature type="region of interest" description="Disordered" evidence="2">
    <location>
        <begin position="379"/>
        <end position="479"/>
    </location>
</feature>
<feature type="region of interest" description="Disordered" evidence="2">
    <location>
        <begin position="264"/>
        <end position="283"/>
    </location>
</feature>
<dbReference type="OrthoDB" id="5399559at2759"/>
<sequence length="479" mass="50070">MATASVQNPPNQSESKSAKKKKAKATGAATERTESPAPAATPDQPASVAGNNDISENAYIRELKKGIRNTNKKIGNASKTQALVDEHKSKGKTPEELVQLKIINPDQKKQVDNLNSLKAEVARLEEQLAQYEKIDGEYRAQVVSVKADIEKSCEQDKADAVAEAKKQADADAKKSLHDGLLVLSQFLRLAAHRRAEAPDSTEDEDQALEGILLGVYGGDEAAVSVMLRLCEGTEDKTVSVGGETLETTYATVKASAAAHSAPLYETAAEPETETETEPVEAAEPVKTDPTVANAGLTEIDAGTDTALTNGEHEAAADSTIPNADVGNAAANAAAENQWDTSNDLAASQEWVEVQAPPETVPADSAPVVPVVAAAAPAAANTGSWADDHPEITPEVSRDACPTRTPKLTDMNGQAASTATDPNDGFQSVQRRGGNREGGNRGGRGRGRGGGFRGDGFRGRGRGGARGRGGPRRDAPEASS</sequence>
<name>A0A2P5HU03_DIAHE</name>
<feature type="compositionally biased region" description="Polar residues" evidence="2">
    <location>
        <begin position="1"/>
        <end position="12"/>
    </location>
</feature>
<dbReference type="AlphaFoldDB" id="A0A2P5HU03"/>
<keyword evidence="5" id="KW-1185">Reference proteome</keyword>
<feature type="compositionally biased region" description="Gly residues" evidence="2">
    <location>
        <begin position="439"/>
        <end position="453"/>
    </location>
</feature>
<evidence type="ECO:0000256" key="1">
    <source>
        <dbReference type="SAM" id="Coils"/>
    </source>
</evidence>
<dbReference type="EMBL" id="MAVT02000744">
    <property type="protein sequence ID" value="POS73733.1"/>
    <property type="molecule type" value="Genomic_DNA"/>
</dbReference>
<dbReference type="Proteomes" id="UP000094444">
    <property type="component" value="Unassembled WGS sequence"/>
</dbReference>
<gene>
    <name evidence="4" type="ORF">DHEL01_v207872</name>
</gene>
<feature type="compositionally biased region" description="Basic and acidic residues" evidence="2">
    <location>
        <begin position="470"/>
        <end position="479"/>
    </location>
</feature>
<feature type="compositionally biased region" description="Acidic residues" evidence="2">
    <location>
        <begin position="268"/>
        <end position="280"/>
    </location>
</feature>
<comment type="caution">
    <text evidence="4">The sequence shown here is derived from an EMBL/GenBank/DDBJ whole genome shotgun (WGS) entry which is preliminary data.</text>
</comment>
<evidence type="ECO:0000313" key="4">
    <source>
        <dbReference type="EMBL" id="POS73733.1"/>
    </source>
</evidence>
<feature type="compositionally biased region" description="Polar residues" evidence="2">
    <location>
        <begin position="72"/>
        <end position="81"/>
    </location>
</feature>
<dbReference type="Pfam" id="PF26434">
    <property type="entry name" value="YAG7_C"/>
    <property type="match status" value="1"/>
</dbReference>
<dbReference type="STRING" id="158607.A0A2P5HU03"/>
<feature type="region of interest" description="Disordered" evidence="2">
    <location>
        <begin position="1"/>
        <end position="55"/>
    </location>
</feature>
<accession>A0A2P5HU03</accession>
<feature type="compositionally biased region" description="Polar residues" evidence="2">
    <location>
        <begin position="410"/>
        <end position="429"/>
    </location>
</feature>
<organism evidence="4 5">
    <name type="scientific">Diaporthe helianthi</name>
    <dbReference type="NCBI Taxonomy" id="158607"/>
    <lineage>
        <taxon>Eukaryota</taxon>
        <taxon>Fungi</taxon>
        <taxon>Dikarya</taxon>
        <taxon>Ascomycota</taxon>
        <taxon>Pezizomycotina</taxon>
        <taxon>Sordariomycetes</taxon>
        <taxon>Sordariomycetidae</taxon>
        <taxon>Diaporthales</taxon>
        <taxon>Diaporthaceae</taxon>
        <taxon>Diaporthe</taxon>
    </lineage>
</organism>
<evidence type="ECO:0000313" key="5">
    <source>
        <dbReference type="Proteomes" id="UP000094444"/>
    </source>
</evidence>
<keyword evidence="1" id="KW-0175">Coiled coil</keyword>